<dbReference type="AlphaFoldDB" id="A0A2S5BHP5"/>
<organism evidence="2 3">
    <name type="scientific">Rhodotorula taiwanensis</name>
    <dbReference type="NCBI Taxonomy" id="741276"/>
    <lineage>
        <taxon>Eukaryota</taxon>
        <taxon>Fungi</taxon>
        <taxon>Dikarya</taxon>
        <taxon>Basidiomycota</taxon>
        <taxon>Pucciniomycotina</taxon>
        <taxon>Microbotryomycetes</taxon>
        <taxon>Sporidiobolales</taxon>
        <taxon>Sporidiobolaceae</taxon>
        <taxon>Rhodotorula</taxon>
    </lineage>
</organism>
<name>A0A2S5BHP5_9BASI</name>
<feature type="transmembrane region" description="Helical" evidence="1">
    <location>
        <begin position="92"/>
        <end position="110"/>
    </location>
</feature>
<accession>A0A2S5BHP5</accession>
<keyword evidence="1" id="KW-0812">Transmembrane</keyword>
<protein>
    <submittedName>
        <fullName evidence="2">Uncharacterized protein</fullName>
    </submittedName>
</protein>
<keyword evidence="1" id="KW-1133">Transmembrane helix</keyword>
<proteinExistence type="predicted"/>
<comment type="caution">
    <text evidence="2">The sequence shown here is derived from an EMBL/GenBank/DDBJ whole genome shotgun (WGS) entry which is preliminary data.</text>
</comment>
<sequence length="490" mass="54130">MVRVKLPQVPPETDNVYAYWAGWLIRIFESTPTTGFRTRLIVLWLLSGYGIVAAIMYLGALYAESKEGEKSFWLWRFVARSNGRYIVGNQRGLFAVCSLASCGLFIGYFLSFDRAYLLDADRSDVFYWRSIIWINVGLHLWISSWANLQATIISSQTATNRHFLGPKLSNCLYLGGICLGFFSILGFAIACGAMWHKTWDAQERLEYRLLDLSFLRAADSESVARVQVAGLVSALNTQLVPFVTILRSVNALCAVGAALIILVNFGGLVVLLSLHRQIEFHLVDALACPGATLTRRRQSLSLDVEHLGAGGAPPCAEPATCVDAERGVNDGCETPFPVEVNSRRGSLSSTCLKHILRNQSPVNSALRQKAMRLLELRKVRRDVIALLTVIVLLATVCLAIALGLAISPTSVYDRWVTIEVAYMLVPWMYLVGTDAALTFLLVNSIRHLRPVRRAAQMKRQHEVAPSVQPVMTTVHFTGGPSAYSLSPSVP</sequence>
<dbReference type="EMBL" id="PJQD01000005">
    <property type="protein sequence ID" value="POY76298.1"/>
    <property type="molecule type" value="Genomic_DNA"/>
</dbReference>
<feature type="transmembrane region" description="Helical" evidence="1">
    <location>
        <begin position="130"/>
        <end position="150"/>
    </location>
</feature>
<evidence type="ECO:0000313" key="3">
    <source>
        <dbReference type="Proteomes" id="UP000237144"/>
    </source>
</evidence>
<keyword evidence="1" id="KW-0472">Membrane</keyword>
<reference evidence="2 3" key="1">
    <citation type="journal article" date="2018" name="Front. Microbiol.">
        <title>Prospects for Fungal Bioremediation of Acidic Radioactive Waste Sites: Characterization and Genome Sequence of Rhodotorula taiwanensis MD1149.</title>
        <authorList>
            <person name="Tkavc R."/>
            <person name="Matrosova V.Y."/>
            <person name="Grichenko O.E."/>
            <person name="Gostincar C."/>
            <person name="Volpe R.P."/>
            <person name="Klimenkova P."/>
            <person name="Gaidamakova E.K."/>
            <person name="Zhou C.E."/>
            <person name="Stewart B.J."/>
            <person name="Lyman M.G."/>
            <person name="Malfatti S.A."/>
            <person name="Rubinfeld B."/>
            <person name="Courtot M."/>
            <person name="Singh J."/>
            <person name="Dalgard C.L."/>
            <person name="Hamilton T."/>
            <person name="Frey K.G."/>
            <person name="Gunde-Cimerman N."/>
            <person name="Dugan L."/>
            <person name="Daly M.J."/>
        </authorList>
    </citation>
    <scope>NUCLEOTIDE SEQUENCE [LARGE SCALE GENOMIC DNA]</scope>
    <source>
        <strain evidence="2 3">MD1149</strain>
    </source>
</reference>
<dbReference type="Proteomes" id="UP000237144">
    <property type="component" value="Unassembled WGS sequence"/>
</dbReference>
<feature type="transmembrane region" description="Helical" evidence="1">
    <location>
        <begin position="383"/>
        <end position="406"/>
    </location>
</feature>
<evidence type="ECO:0000313" key="2">
    <source>
        <dbReference type="EMBL" id="POY76298.1"/>
    </source>
</evidence>
<dbReference type="OrthoDB" id="2523997at2759"/>
<feature type="transmembrane region" description="Helical" evidence="1">
    <location>
        <begin position="426"/>
        <end position="445"/>
    </location>
</feature>
<evidence type="ECO:0000256" key="1">
    <source>
        <dbReference type="SAM" id="Phobius"/>
    </source>
</evidence>
<feature type="transmembrane region" description="Helical" evidence="1">
    <location>
        <begin position="41"/>
        <end position="63"/>
    </location>
</feature>
<feature type="transmembrane region" description="Helical" evidence="1">
    <location>
        <begin position="171"/>
        <end position="195"/>
    </location>
</feature>
<gene>
    <name evidence="2" type="ORF">BMF94_0493</name>
</gene>
<feature type="transmembrane region" description="Helical" evidence="1">
    <location>
        <begin position="249"/>
        <end position="272"/>
    </location>
</feature>
<keyword evidence="3" id="KW-1185">Reference proteome</keyword>